<organism evidence="1 2">
    <name type="scientific">Lottia gigantea</name>
    <name type="common">Giant owl limpet</name>
    <dbReference type="NCBI Taxonomy" id="225164"/>
    <lineage>
        <taxon>Eukaryota</taxon>
        <taxon>Metazoa</taxon>
        <taxon>Spiralia</taxon>
        <taxon>Lophotrochozoa</taxon>
        <taxon>Mollusca</taxon>
        <taxon>Gastropoda</taxon>
        <taxon>Patellogastropoda</taxon>
        <taxon>Lottioidea</taxon>
        <taxon>Lottiidae</taxon>
        <taxon>Lottia</taxon>
    </lineage>
</organism>
<dbReference type="HOGENOM" id="CLU_2029316_0_0_1"/>
<gene>
    <name evidence="1" type="ORF">LOTGIDRAFT_157620</name>
</gene>
<reference evidence="1 2" key="1">
    <citation type="journal article" date="2013" name="Nature">
        <title>Insights into bilaterian evolution from three spiralian genomes.</title>
        <authorList>
            <person name="Simakov O."/>
            <person name="Marletaz F."/>
            <person name="Cho S.J."/>
            <person name="Edsinger-Gonzales E."/>
            <person name="Havlak P."/>
            <person name="Hellsten U."/>
            <person name="Kuo D.H."/>
            <person name="Larsson T."/>
            <person name="Lv J."/>
            <person name="Arendt D."/>
            <person name="Savage R."/>
            <person name="Osoegawa K."/>
            <person name="de Jong P."/>
            <person name="Grimwood J."/>
            <person name="Chapman J.A."/>
            <person name="Shapiro H."/>
            <person name="Aerts A."/>
            <person name="Otillar R.P."/>
            <person name="Terry A.Y."/>
            <person name="Boore J.L."/>
            <person name="Grigoriev I.V."/>
            <person name="Lindberg D.R."/>
            <person name="Seaver E.C."/>
            <person name="Weisblat D.A."/>
            <person name="Putnam N.H."/>
            <person name="Rokhsar D.S."/>
        </authorList>
    </citation>
    <scope>NUCLEOTIDE SEQUENCE [LARGE SCALE GENOMIC DNA]</scope>
</reference>
<keyword evidence="2" id="KW-1185">Reference proteome</keyword>
<dbReference type="EMBL" id="KB200521">
    <property type="protein sequence ID" value="ESP01436.1"/>
    <property type="molecule type" value="Genomic_DNA"/>
</dbReference>
<proteinExistence type="predicted"/>
<dbReference type="RefSeq" id="XP_009048070.1">
    <property type="nucleotide sequence ID" value="XM_009049822.1"/>
</dbReference>
<accession>V4B1Z1</accession>
<dbReference type="GeneID" id="20237441"/>
<name>V4B1Z1_LOTGI</name>
<evidence type="ECO:0000313" key="1">
    <source>
        <dbReference type="EMBL" id="ESP01436.1"/>
    </source>
</evidence>
<protein>
    <submittedName>
        <fullName evidence="1">Uncharacterized protein</fullName>
    </submittedName>
</protein>
<dbReference type="AlphaFoldDB" id="V4B1Z1"/>
<dbReference type="KEGG" id="lgi:LOTGIDRAFT_157620"/>
<sequence length="122" mass="14351">MTPKITRAYENKEYPERCPVKMYEKYMSLRNTVPYFNIQLLKSQLYIVKIIIYTVIYYNLVKSPISHIKSLAYAYKKFQVLGWLRILLWELRYFQLTLSGIAGTTGIGQKIGMSKIELKGVQ</sequence>
<dbReference type="Proteomes" id="UP000030746">
    <property type="component" value="Unassembled WGS sequence"/>
</dbReference>
<evidence type="ECO:0000313" key="2">
    <source>
        <dbReference type="Proteomes" id="UP000030746"/>
    </source>
</evidence>
<dbReference type="CTD" id="20237441"/>